<comment type="caution">
    <text evidence="2">The sequence shown here is derived from an EMBL/GenBank/DDBJ whole genome shotgun (WGS) entry which is preliminary data.</text>
</comment>
<name>A0A2N5NAF1_9BACL</name>
<dbReference type="InterPro" id="IPR030395">
    <property type="entry name" value="GP_PDE_dom"/>
</dbReference>
<feature type="domain" description="GP-PDE" evidence="1">
    <location>
        <begin position="58"/>
        <end position="281"/>
    </location>
</feature>
<dbReference type="AlphaFoldDB" id="A0A2N5NAF1"/>
<reference evidence="2 3" key="1">
    <citation type="submission" date="2017-05" db="EMBL/GenBank/DDBJ databases">
        <title>Functional genome analysis of Paenibacillus pasadenensis strain R16: insights on endophytic life style and antifungal activity.</title>
        <authorList>
            <person name="Passera A."/>
            <person name="Marcolungo L."/>
            <person name="Casati P."/>
            <person name="Brasca M."/>
            <person name="Quaglino F."/>
            <person name="Delledonne M."/>
        </authorList>
    </citation>
    <scope>NUCLEOTIDE SEQUENCE [LARGE SCALE GENOMIC DNA]</scope>
    <source>
        <strain evidence="2 3">R16</strain>
    </source>
</reference>
<dbReference type="Gene3D" id="3.20.20.190">
    <property type="entry name" value="Phosphatidylinositol (PI) phosphodiesterase"/>
    <property type="match status" value="1"/>
</dbReference>
<dbReference type="InterPro" id="IPR017946">
    <property type="entry name" value="PLC-like_Pdiesterase_TIM-brl"/>
</dbReference>
<evidence type="ECO:0000313" key="3">
    <source>
        <dbReference type="Proteomes" id="UP000234789"/>
    </source>
</evidence>
<accession>A0A2N5NAF1</accession>
<sequence>MFERLKRAAIGIALAAAALPLLSGSRPALLDWREPPPAWTSQSLVAHAMGSVDQLFFTNSREAFEQNYARGYRVFEVDLQLTTDGFLLSRHDWGNYLYDRFKQVIPREQMDRPAPLEPLLSLPIYGRYHAMSFEQIVELLQNHPDLWIVTDTKGTSEEEVRQQFEAMMRAASGKEGVLERVIPQLYSRDMLRWVESIHAFPSYIYTLYQSQDSERQVLDFVLAEPKVDAITMAQDRALKSAPFIAKLASMRVPVYAHTVNDETIIRDLAAIGVHGIYSDSMTYGRLEQSRIQLPKRNS</sequence>
<dbReference type="GO" id="GO:0008081">
    <property type="term" value="F:phosphoric diester hydrolase activity"/>
    <property type="evidence" value="ECO:0007669"/>
    <property type="project" value="InterPro"/>
</dbReference>
<dbReference type="CDD" id="cd08583">
    <property type="entry name" value="PI-PLCc_GDPD_SF_unchar1"/>
    <property type="match status" value="1"/>
</dbReference>
<evidence type="ECO:0000259" key="1">
    <source>
        <dbReference type="Pfam" id="PF03009"/>
    </source>
</evidence>
<dbReference type="OrthoDB" id="2033680at2"/>
<dbReference type="RefSeq" id="WP_052333601.1">
    <property type="nucleotide sequence ID" value="NZ_BIMM01000040.1"/>
</dbReference>
<dbReference type="Pfam" id="PF03009">
    <property type="entry name" value="GDPD"/>
    <property type="match status" value="1"/>
</dbReference>
<evidence type="ECO:0000313" key="2">
    <source>
        <dbReference type="EMBL" id="PLT47336.1"/>
    </source>
</evidence>
<dbReference type="SUPFAM" id="SSF51695">
    <property type="entry name" value="PLC-like phosphodiesterases"/>
    <property type="match status" value="1"/>
</dbReference>
<dbReference type="GO" id="GO:0006629">
    <property type="term" value="P:lipid metabolic process"/>
    <property type="evidence" value="ECO:0007669"/>
    <property type="project" value="InterPro"/>
</dbReference>
<protein>
    <recommendedName>
        <fullName evidence="1">GP-PDE domain-containing protein</fullName>
    </recommendedName>
</protein>
<organism evidence="2 3">
    <name type="scientific">Paenibacillus pasadenensis</name>
    <dbReference type="NCBI Taxonomy" id="217090"/>
    <lineage>
        <taxon>Bacteria</taxon>
        <taxon>Bacillati</taxon>
        <taxon>Bacillota</taxon>
        <taxon>Bacilli</taxon>
        <taxon>Bacillales</taxon>
        <taxon>Paenibacillaceae</taxon>
        <taxon>Paenibacillus</taxon>
    </lineage>
</organism>
<gene>
    <name evidence="2" type="ORF">B8V81_1560</name>
</gene>
<proteinExistence type="predicted"/>
<keyword evidence="3" id="KW-1185">Reference proteome</keyword>
<dbReference type="Proteomes" id="UP000234789">
    <property type="component" value="Unassembled WGS sequence"/>
</dbReference>
<dbReference type="EMBL" id="NFEZ01000003">
    <property type="protein sequence ID" value="PLT47336.1"/>
    <property type="molecule type" value="Genomic_DNA"/>
</dbReference>